<dbReference type="EMBL" id="BONU01000021">
    <property type="protein sequence ID" value="GIG74680.1"/>
    <property type="molecule type" value="Genomic_DNA"/>
</dbReference>
<gene>
    <name evidence="2" type="ORF">Pfl04_30840</name>
</gene>
<dbReference type="Pfam" id="PF19631">
    <property type="entry name" value="Trypco2"/>
    <property type="match status" value="1"/>
</dbReference>
<proteinExistence type="predicted"/>
<keyword evidence="3" id="KW-1185">Reference proteome</keyword>
<comment type="caution">
    <text evidence="2">The sequence shown here is derived from an EMBL/GenBank/DDBJ whole genome shotgun (WGS) entry which is preliminary data.</text>
</comment>
<protein>
    <recommendedName>
        <fullName evidence="1">Trypsin-co-occurring domain-containing protein</fullName>
    </recommendedName>
</protein>
<dbReference type="Proteomes" id="UP000653674">
    <property type="component" value="Unassembled WGS sequence"/>
</dbReference>
<name>A0A8J3LWK7_9ACTN</name>
<accession>A0A8J3LWK7</accession>
<dbReference type="InterPro" id="IPR045608">
    <property type="entry name" value="Trypco2"/>
</dbReference>
<reference evidence="2" key="1">
    <citation type="submission" date="2021-01" db="EMBL/GenBank/DDBJ databases">
        <title>Whole genome shotgun sequence of Planosporangium flavigriseum NBRC 105377.</title>
        <authorList>
            <person name="Komaki H."/>
            <person name="Tamura T."/>
        </authorList>
    </citation>
    <scope>NUCLEOTIDE SEQUENCE</scope>
    <source>
        <strain evidence="2">NBRC 105377</strain>
    </source>
</reference>
<feature type="domain" description="Trypsin-co-occurring" evidence="1">
    <location>
        <begin position="7"/>
        <end position="84"/>
    </location>
</feature>
<sequence length="105" mass="11183">MEPDYLPLADAIGELRNELMAAVDNATGEDLRFAVEAIEVEMQVVVTNTVKGEGGGTLFGVLTLKAGADHAKAATHKVKLMLKPMTLSDPHADVYVADPVPVRPE</sequence>
<evidence type="ECO:0000259" key="1">
    <source>
        <dbReference type="Pfam" id="PF19631"/>
    </source>
</evidence>
<organism evidence="2 3">
    <name type="scientific">Planosporangium flavigriseum</name>
    <dbReference type="NCBI Taxonomy" id="373681"/>
    <lineage>
        <taxon>Bacteria</taxon>
        <taxon>Bacillati</taxon>
        <taxon>Actinomycetota</taxon>
        <taxon>Actinomycetes</taxon>
        <taxon>Micromonosporales</taxon>
        <taxon>Micromonosporaceae</taxon>
        <taxon>Planosporangium</taxon>
    </lineage>
</organism>
<evidence type="ECO:0000313" key="2">
    <source>
        <dbReference type="EMBL" id="GIG74680.1"/>
    </source>
</evidence>
<dbReference type="AlphaFoldDB" id="A0A8J3LWK7"/>
<evidence type="ECO:0000313" key="3">
    <source>
        <dbReference type="Proteomes" id="UP000653674"/>
    </source>
</evidence>
<dbReference type="RefSeq" id="WP_168078363.1">
    <property type="nucleotide sequence ID" value="NZ_BAAAQJ010000021.1"/>
</dbReference>